<evidence type="ECO:0000313" key="3">
    <source>
        <dbReference type="EMBL" id="GJG32144.1"/>
    </source>
</evidence>
<feature type="domain" description="Sialidase" evidence="2">
    <location>
        <begin position="76"/>
        <end position="365"/>
    </location>
</feature>
<dbReference type="InterPro" id="IPR011040">
    <property type="entry name" value="Sialidase"/>
</dbReference>
<reference evidence="3" key="1">
    <citation type="submission" date="2021-08" db="EMBL/GenBank/DDBJ databases">
        <title>Prevotella lacticifex sp. nov., isolated from rumen of cow.</title>
        <authorList>
            <person name="Shinkai T."/>
            <person name="Ikeyama N."/>
            <person name="Kumagai M."/>
            <person name="Ohmori H."/>
            <person name="Sakamoto M."/>
            <person name="Ohkuma M."/>
            <person name="Mitsumori M."/>
        </authorList>
    </citation>
    <scope>NUCLEOTIDE SEQUENCE</scope>
    <source>
        <strain evidence="3">JCM 8259</strain>
    </source>
</reference>
<evidence type="ECO:0000256" key="1">
    <source>
        <dbReference type="SAM" id="SignalP"/>
    </source>
</evidence>
<sequence>MSKLASLYIIVFLLLCSGSATAQIQMPSIPNGVIDTTQYETVGLHPAANVKNVTVFKATDDSDHYANGVVLAAFKGALYCMWQSSPKDEDSDDTRVVYSISNDDGNTWSKPITLAAPDKDCYCTSGGWLVNGDTLLAFIDTWQKGLSPRGGKTCYITSTDGLSWSSMKPVRMADGSEMDGVLEQDPYRLPDGRIVGATHFMPGLHVCPVYTDDPKGISGWRKGLFEYKDLGKTSREIEPSQYVQPDGTIVMLFRDQSSSFRKLVSISKDRGETWTRPECTTIPDGRTKQCAGNLPDGTSYMVSCPAPAKRRWPLVLHLSCDGIKFDKAVLLRSGSASDLPPRRYEGKYKTLGYSYPKAIVFHQKLYIGYSTNKEDVQCTIVNPLGL</sequence>
<dbReference type="GeneID" id="31502207"/>
<evidence type="ECO:0000259" key="2">
    <source>
        <dbReference type="Pfam" id="PF13088"/>
    </source>
</evidence>
<dbReference type="OMA" id="VMVFRDQ"/>
<evidence type="ECO:0000313" key="4">
    <source>
        <dbReference type="Proteomes" id="UP000887097"/>
    </source>
</evidence>
<proteinExistence type="predicted"/>
<name>A0AA37I0K9_XYLRU</name>
<dbReference type="PANTHER" id="PTHR43752:SF2">
    <property type="entry name" value="BNR_ASP-BOX REPEAT FAMILY PROTEIN"/>
    <property type="match status" value="1"/>
</dbReference>
<comment type="caution">
    <text evidence="3">The sequence shown here is derived from an EMBL/GenBank/DDBJ whole genome shotgun (WGS) entry which is preliminary data.</text>
</comment>
<feature type="chain" id="PRO_5041466577" description="Sialidase domain-containing protein" evidence="1">
    <location>
        <begin position="23"/>
        <end position="386"/>
    </location>
</feature>
<dbReference type="Pfam" id="PF13088">
    <property type="entry name" value="BNR_2"/>
    <property type="match status" value="1"/>
</dbReference>
<dbReference type="RefSeq" id="WP_013063757.1">
    <property type="nucleotide sequence ID" value="NZ_BPTT01000001.1"/>
</dbReference>
<dbReference type="Gene3D" id="2.120.10.10">
    <property type="match status" value="1"/>
</dbReference>
<dbReference type="SUPFAM" id="SSF50939">
    <property type="entry name" value="Sialidases"/>
    <property type="match status" value="1"/>
</dbReference>
<dbReference type="PANTHER" id="PTHR43752">
    <property type="entry name" value="BNR/ASP-BOX REPEAT FAMILY PROTEIN"/>
    <property type="match status" value="1"/>
</dbReference>
<gene>
    <name evidence="3" type="ORF">PRMUPPPA20_02530</name>
</gene>
<dbReference type="CDD" id="cd15482">
    <property type="entry name" value="Sialidase_non-viral"/>
    <property type="match status" value="1"/>
</dbReference>
<feature type="signal peptide" evidence="1">
    <location>
        <begin position="1"/>
        <end position="22"/>
    </location>
</feature>
<keyword evidence="1" id="KW-0732">Signal</keyword>
<organism evidence="3 4">
    <name type="scientific">Xylanibacter ruminicola</name>
    <name type="common">Prevotella ruminicola</name>
    <dbReference type="NCBI Taxonomy" id="839"/>
    <lineage>
        <taxon>Bacteria</taxon>
        <taxon>Pseudomonadati</taxon>
        <taxon>Bacteroidota</taxon>
        <taxon>Bacteroidia</taxon>
        <taxon>Bacteroidales</taxon>
        <taxon>Prevotellaceae</taxon>
        <taxon>Xylanibacter</taxon>
    </lineage>
</organism>
<dbReference type="AlphaFoldDB" id="A0AA37I0K9"/>
<dbReference type="InterPro" id="IPR036278">
    <property type="entry name" value="Sialidase_sf"/>
</dbReference>
<protein>
    <recommendedName>
        <fullName evidence="2">Sialidase domain-containing protein</fullName>
    </recommendedName>
</protein>
<dbReference type="EMBL" id="BPTT01000001">
    <property type="protein sequence ID" value="GJG32144.1"/>
    <property type="molecule type" value="Genomic_DNA"/>
</dbReference>
<accession>A0AA37I0K9</accession>
<dbReference type="Proteomes" id="UP000887097">
    <property type="component" value="Unassembled WGS sequence"/>
</dbReference>